<dbReference type="InterPro" id="IPR016024">
    <property type="entry name" value="ARM-type_fold"/>
</dbReference>
<dbReference type="InterPro" id="IPR000157">
    <property type="entry name" value="TIR_dom"/>
</dbReference>
<dbReference type="Proteomes" id="UP000663860">
    <property type="component" value="Unassembled WGS sequence"/>
</dbReference>
<name>A0A814LF90_9BILA</name>
<dbReference type="SUPFAM" id="SSF52200">
    <property type="entry name" value="Toll/Interleukin receptor TIR domain"/>
    <property type="match status" value="1"/>
</dbReference>
<organism evidence="2 3">
    <name type="scientific">Adineta steineri</name>
    <dbReference type="NCBI Taxonomy" id="433720"/>
    <lineage>
        <taxon>Eukaryota</taxon>
        <taxon>Metazoa</taxon>
        <taxon>Spiralia</taxon>
        <taxon>Gnathifera</taxon>
        <taxon>Rotifera</taxon>
        <taxon>Eurotatoria</taxon>
        <taxon>Bdelloidea</taxon>
        <taxon>Adinetida</taxon>
        <taxon>Adinetidae</taxon>
        <taxon>Adineta</taxon>
    </lineage>
</organism>
<dbReference type="SUPFAM" id="SSF48371">
    <property type="entry name" value="ARM repeat"/>
    <property type="match status" value="2"/>
</dbReference>
<gene>
    <name evidence="2" type="ORF">IZO911_LOCUS20956</name>
</gene>
<dbReference type="GO" id="GO:0007165">
    <property type="term" value="P:signal transduction"/>
    <property type="evidence" value="ECO:0007669"/>
    <property type="project" value="InterPro"/>
</dbReference>
<accession>A0A814LF90</accession>
<evidence type="ECO:0000313" key="3">
    <source>
        <dbReference type="Proteomes" id="UP000663860"/>
    </source>
</evidence>
<dbReference type="Pfam" id="PF13676">
    <property type="entry name" value="TIR_2"/>
    <property type="match status" value="1"/>
</dbReference>
<dbReference type="PANTHER" id="PTHR46270">
    <property type="entry name" value="ARMADILLO-TYPE FOLD-RELATED"/>
    <property type="match status" value="1"/>
</dbReference>
<dbReference type="Gene3D" id="1.25.10.10">
    <property type="entry name" value="Leucine-rich Repeat Variant"/>
    <property type="match status" value="2"/>
</dbReference>
<dbReference type="EMBL" id="CAJNOE010000221">
    <property type="protein sequence ID" value="CAF1062513.1"/>
    <property type="molecule type" value="Genomic_DNA"/>
</dbReference>
<sequence length="1361" mass="156350">MDVHISNEHQQSLSCKYLPASCFYCYVPPSQSLQSPISNVQSIATSREQIQSNPTPDPYLYNQNQWNSSHAIRKSFETIPVLSDDNRIMNFERFRSRKRKTYRHIDGTLSFKKSSPALQYYDTIDKRQQPPIVTVVNEFCHILQNRITTITAKKLTDLLDKLTPVMKNLFNSNDQEQQQLPILIDILNALLNVHATVLISVSENKFFSLLQTILITLLNQWRSLTYLPNDEFYVFRLIVKLLNILTHSNNLIPSGLYDSTLLETIANCITDIATSEKFLDTKNKHQFRYFTHLIDAYTLYQESSNDRNQSNKDIFIKLLHPVLQCLTSNQFIHIFMNLSINSNSMTATEKFFLLICPKFLISYKGSHLEQTMKTLLPVMLPQYLKILDKFVPSAHDWNRAMIRSIEHLLRIINHGADHSPTNAKLISNYLPLISHILKLINEPKFYNNLHPTLSNPVTKLINTSISFLVNMIKEPTILAHIKQSHVALSFLRLTSCQNEKLILNVYTLLAYTTHEDDMKSMQNSDRLLSTIVQSLKITLNGNSDQSTQMEQLLETLKGLVQHDQIKDEIIKQNALPFLLACTDELTEKALILLYEILWCLAFFEDIASSLSANPNFLDKILTISKDSNSMSLKRAVGGLIWKLIQEPAYLKKVEKQEEEQKLEAKEVSKTEETIIEKNGIKQIDTIETSNDGMTTDTRSYQYDIMISYCHADKELTYKIYKFLSDQGFKIWIDMDNMYGPAMSAMANAVENSEFIIICMSDSYKQSAYCQAEAEYAFKCKRRLIPLIMRTGYRPDGWLGFMIGTRTYVDFGKFDFETACEKLIIEINLQKQSLLAASARNITMLDHLKPFTAARSGIKHFKKRKGVPFKYTQKNSLGNDDISHENDDTVSTVSEAPTLNQDFVKKSINQWTTSDVFNFLTTHHLDPIMPLCKEMNGRALIQLYKICITHRLRAYTILTEELRSEQDIDLSLNVYSRFLTAIEDSMQPSSQIETPRELPSVTNNSRTAFPSMPFIPAPNLSRSYDFLINTNASPLHTLQLVGQYSRQLQYLDYLRHRVTRSHLEQTMKNLLSVMLPQYLKILDRFVPSAHNWNLTMIRSIEHLLRIINHGADHSPTNAKLISHYLPLISHILKLINEPKFYNNLHPALSNPVTKLINTSISFLVNMIKEPTILAHIKQSHVALSFLRLTSCQNEKLILNVYTLLAYTTHEDDMKSMKNSDRLLSTIVQSLKITLNGNSDQSTQMEQLLETLKGLVQHDQIKDEIIKQNALPFLLACTDELTEKALILLYEILWCLAFFEDIASSLSANPNFLDKILTISKDSNSMSLKRAVGGLIWKLIQEPAYLKKVEKQEEEQKLEAKEA</sequence>
<dbReference type="Gene3D" id="3.40.50.10140">
    <property type="entry name" value="Toll/interleukin-1 receptor homology (TIR) domain"/>
    <property type="match status" value="1"/>
</dbReference>
<evidence type="ECO:0000313" key="2">
    <source>
        <dbReference type="EMBL" id="CAF1062513.1"/>
    </source>
</evidence>
<reference evidence="2" key="1">
    <citation type="submission" date="2021-02" db="EMBL/GenBank/DDBJ databases">
        <authorList>
            <person name="Nowell W R."/>
        </authorList>
    </citation>
    <scope>NUCLEOTIDE SEQUENCE</scope>
</reference>
<proteinExistence type="predicted"/>
<dbReference type="PANTHER" id="PTHR46270:SF2">
    <property type="entry name" value="TIR DOMAIN-CONTAINING PROTEIN"/>
    <property type="match status" value="1"/>
</dbReference>
<evidence type="ECO:0000259" key="1">
    <source>
        <dbReference type="PROSITE" id="PS50104"/>
    </source>
</evidence>
<protein>
    <recommendedName>
        <fullName evidence="1">TIR domain-containing protein</fullName>
    </recommendedName>
</protein>
<comment type="caution">
    <text evidence="2">The sequence shown here is derived from an EMBL/GenBank/DDBJ whole genome shotgun (WGS) entry which is preliminary data.</text>
</comment>
<dbReference type="InterPro" id="IPR011989">
    <property type="entry name" value="ARM-like"/>
</dbReference>
<feature type="domain" description="TIR" evidence="1">
    <location>
        <begin position="700"/>
        <end position="832"/>
    </location>
</feature>
<dbReference type="PROSITE" id="PS50104">
    <property type="entry name" value="TIR"/>
    <property type="match status" value="1"/>
</dbReference>
<dbReference type="InterPro" id="IPR035897">
    <property type="entry name" value="Toll_tir_struct_dom_sf"/>
</dbReference>